<protein>
    <submittedName>
        <fullName evidence="2">Circadian clock KaiB family protein</fullName>
    </submittedName>
</protein>
<reference evidence="2" key="1">
    <citation type="journal article" date="2021" name="bioRxiv">
        <title>Unraveling nitrogen, sulfur and carbon metabolic pathways and microbial community transcriptional responses to substrate deprivation and toxicity stresses in a bioreactor mimicking anoxic brackish coastal sediment conditions.</title>
        <authorList>
            <person name="Martins P.D."/>
            <person name="Echeveste M.J."/>
            <person name="Arshad A."/>
            <person name="Kurth J."/>
            <person name="Ouboter H."/>
            <person name="Jetten M.S.M."/>
            <person name="Welte C.U."/>
        </authorList>
    </citation>
    <scope>NUCLEOTIDE SEQUENCE</scope>
    <source>
        <strain evidence="2">MAG_39</strain>
    </source>
</reference>
<dbReference type="CDD" id="cd02978">
    <property type="entry name" value="KaiB_like"/>
    <property type="match status" value="1"/>
</dbReference>
<comment type="caution">
    <text evidence="2">The sequence shown here is derived from an EMBL/GenBank/DDBJ whole genome shotgun (WGS) entry which is preliminary data.</text>
</comment>
<dbReference type="InterPro" id="IPR036249">
    <property type="entry name" value="Thioredoxin-like_sf"/>
</dbReference>
<dbReference type="Pfam" id="PF07689">
    <property type="entry name" value="KaiB"/>
    <property type="match status" value="1"/>
</dbReference>
<sequence>MPKQKKENTLKEFEEAIDKEKHKQYILQLYITGATRKSSRAIENLREFCEEHLKGRYRLEVIDIYQHPELAESEQVIVAPTLIKKLPLPLRKFIGDLSETEKILKGFNIKVVEKGTDGRKSKSGTGRMARRKE</sequence>
<dbReference type="InterPro" id="IPR011649">
    <property type="entry name" value="KaiB_domain"/>
</dbReference>
<dbReference type="EMBL" id="JAIOIV010000072">
    <property type="protein sequence ID" value="MBZ0156224.1"/>
    <property type="molecule type" value="Genomic_DNA"/>
</dbReference>
<dbReference type="InterPro" id="IPR039022">
    <property type="entry name" value="KaiB-like"/>
</dbReference>
<evidence type="ECO:0000259" key="1">
    <source>
        <dbReference type="SMART" id="SM01248"/>
    </source>
</evidence>
<dbReference type="SMART" id="SM01248">
    <property type="entry name" value="KaiB"/>
    <property type="match status" value="1"/>
</dbReference>
<name>A0A953JAU4_9BACT</name>
<evidence type="ECO:0000313" key="3">
    <source>
        <dbReference type="Proteomes" id="UP000705867"/>
    </source>
</evidence>
<dbReference type="AlphaFoldDB" id="A0A953JAU4"/>
<dbReference type="GO" id="GO:0048511">
    <property type="term" value="P:rhythmic process"/>
    <property type="evidence" value="ECO:0007669"/>
    <property type="project" value="InterPro"/>
</dbReference>
<evidence type="ECO:0000313" key="2">
    <source>
        <dbReference type="EMBL" id="MBZ0156224.1"/>
    </source>
</evidence>
<feature type="domain" description="KaiB" evidence="1">
    <location>
        <begin position="28"/>
        <end position="109"/>
    </location>
</feature>
<accession>A0A953JAU4</accession>
<dbReference type="PANTHER" id="PTHR41709">
    <property type="entry name" value="KAIB-LIKE PROTEIN 1"/>
    <property type="match status" value="1"/>
</dbReference>
<proteinExistence type="predicted"/>
<gene>
    <name evidence="2" type="ORF">K8I29_08460</name>
</gene>
<dbReference type="PANTHER" id="PTHR41709:SF2">
    <property type="entry name" value="CIRCADIAN CLOCK PROTEIN KAIB2"/>
    <property type="match status" value="1"/>
</dbReference>
<organism evidence="2 3">
    <name type="scientific">Candidatus Nitrobium versatile</name>
    <dbReference type="NCBI Taxonomy" id="2884831"/>
    <lineage>
        <taxon>Bacteria</taxon>
        <taxon>Pseudomonadati</taxon>
        <taxon>Nitrospirota</taxon>
        <taxon>Nitrospiria</taxon>
        <taxon>Nitrospirales</taxon>
        <taxon>Nitrospiraceae</taxon>
        <taxon>Candidatus Nitrobium</taxon>
    </lineage>
</organism>
<dbReference type="Proteomes" id="UP000705867">
    <property type="component" value="Unassembled WGS sequence"/>
</dbReference>
<reference evidence="2" key="2">
    <citation type="submission" date="2021-08" db="EMBL/GenBank/DDBJ databases">
        <authorList>
            <person name="Dalcin Martins P."/>
        </authorList>
    </citation>
    <scope>NUCLEOTIDE SEQUENCE</scope>
    <source>
        <strain evidence="2">MAG_39</strain>
    </source>
</reference>
<dbReference type="SUPFAM" id="SSF52833">
    <property type="entry name" value="Thioredoxin-like"/>
    <property type="match status" value="1"/>
</dbReference>
<dbReference type="Gene3D" id="3.40.30.10">
    <property type="entry name" value="Glutaredoxin"/>
    <property type="match status" value="1"/>
</dbReference>